<keyword evidence="10" id="KW-0966">Cell projection</keyword>
<evidence type="ECO:0000256" key="11">
    <source>
        <dbReference type="ARBA" id="ARBA00024803"/>
    </source>
</evidence>
<comment type="similarity">
    <text evidence="2">Belongs to the TMEM231 family.</text>
</comment>
<evidence type="ECO:0000256" key="6">
    <source>
        <dbReference type="ARBA" id="ARBA00022989"/>
    </source>
</evidence>
<evidence type="ECO:0000256" key="1">
    <source>
        <dbReference type="ARBA" id="ARBA00004272"/>
    </source>
</evidence>
<dbReference type="InParanoid" id="A0A6P8ZKT1"/>
<dbReference type="GO" id="GO:0035869">
    <property type="term" value="C:ciliary transition zone"/>
    <property type="evidence" value="ECO:0007669"/>
    <property type="project" value="TreeGrafter"/>
</dbReference>
<evidence type="ECO:0000256" key="10">
    <source>
        <dbReference type="ARBA" id="ARBA00023273"/>
    </source>
</evidence>
<evidence type="ECO:0000256" key="9">
    <source>
        <dbReference type="ARBA" id="ARBA00023180"/>
    </source>
</evidence>
<dbReference type="KEGG" id="tpal:117643089"/>
<evidence type="ECO:0000256" key="2">
    <source>
        <dbReference type="ARBA" id="ARBA00009082"/>
    </source>
</evidence>
<keyword evidence="13" id="KW-1185">Reference proteome</keyword>
<comment type="function">
    <text evidence="11">Transmembrane component of the tectonic-like complex, a complex localized at the transition zone of primary cilia and acting as a barrier that prevents diffusion of transmembrane proteins between the cilia and plasma membranes. Required for ciliogenesis and sonic hedgehog/SHH signaling.</text>
</comment>
<comment type="subcellular location">
    <subcellularLocation>
        <location evidence="1">Cell projection</location>
        <location evidence="1">Cilium membrane</location>
        <topology evidence="1">Multi-pass membrane protein</topology>
    </subcellularLocation>
</comment>
<dbReference type="PANTHER" id="PTHR14605:SF1">
    <property type="entry name" value="TRANSMEMBRANE PROTEIN 231"/>
    <property type="match status" value="1"/>
</dbReference>
<keyword evidence="9" id="KW-0325">Glycoprotein</keyword>
<keyword evidence="7" id="KW-0969">Cilium</keyword>
<keyword evidence="6 12" id="KW-1133">Transmembrane helix</keyword>
<dbReference type="GO" id="GO:0060170">
    <property type="term" value="C:ciliary membrane"/>
    <property type="evidence" value="ECO:0007669"/>
    <property type="project" value="UniProtKB-SubCell"/>
</dbReference>
<dbReference type="InterPro" id="IPR019306">
    <property type="entry name" value="TMEM231"/>
</dbReference>
<evidence type="ECO:0000256" key="3">
    <source>
        <dbReference type="ARBA" id="ARBA00015087"/>
    </source>
</evidence>
<evidence type="ECO:0000256" key="7">
    <source>
        <dbReference type="ARBA" id="ARBA00023069"/>
    </source>
</evidence>
<dbReference type="GO" id="GO:0032880">
    <property type="term" value="P:regulation of protein localization"/>
    <property type="evidence" value="ECO:0007669"/>
    <property type="project" value="TreeGrafter"/>
</dbReference>
<evidence type="ECO:0000256" key="8">
    <source>
        <dbReference type="ARBA" id="ARBA00023136"/>
    </source>
</evidence>
<evidence type="ECO:0000313" key="13">
    <source>
        <dbReference type="Proteomes" id="UP000515158"/>
    </source>
</evidence>
<dbReference type="Pfam" id="PF10149">
    <property type="entry name" value="TM231"/>
    <property type="match status" value="1"/>
</dbReference>
<dbReference type="AlphaFoldDB" id="A0A6P8ZKT1"/>
<reference evidence="14" key="1">
    <citation type="submission" date="2025-08" db="UniProtKB">
        <authorList>
            <consortium name="RefSeq"/>
        </authorList>
    </citation>
    <scope>IDENTIFICATION</scope>
    <source>
        <tissue evidence="14">Total insect</tissue>
    </source>
</reference>
<dbReference type="GeneID" id="117643089"/>
<sequence>MAVYEVFTQPVSYRYKTTLCSKATVVFVISSLFVIILPLVVSYRSNGFWLKSDIYQEQPDVKFTHDYLLVLETSIPQNPIQCRAQFSLNDNFQRHCLFKSYEEDTNRDGKIDFITVNVKVPLLRNESVYSVRLILALDFYISNICHLRMQSLAAVESTCGVPGAGLDVAADLRFTQKKPVDYRTAEALFSSSLLADSSSLKDLILTYSQRNYSTTLINQYNLWASGRDEDEPFPITLRIAIPESSIVYRPGFWQVVKWAWIQYLSVFIVFLHVMHILQEYIFSNQLVPTFRSVPWKKIH</sequence>
<name>A0A6P8ZKT1_THRPL</name>
<dbReference type="PANTHER" id="PTHR14605">
    <property type="entry name" value="CHST5 PROTEIN"/>
    <property type="match status" value="1"/>
</dbReference>
<evidence type="ECO:0000313" key="14">
    <source>
        <dbReference type="RefSeq" id="XP_034237644.1"/>
    </source>
</evidence>
<evidence type="ECO:0000256" key="5">
    <source>
        <dbReference type="ARBA" id="ARBA00022692"/>
    </source>
</evidence>
<keyword evidence="5 12" id="KW-0812">Transmembrane</keyword>
<evidence type="ECO:0000256" key="12">
    <source>
        <dbReference type="SAM" id="Phobius"/>
    </source>
</evidence>
<dbReference type="Proteomes" id="UP000515158">
    <property type="component" value="Unplaced"/>
</dbReference>
<dbReference type="OrthoDB" id="426438at2759"/>
<keyword evidence="4" id="KW-1003">Cell membrane</keyword>
<organism evidence="14">
    <name type="scientific">Thrips palmi</name>
    <name type="common">Melon thrips</name>
    <dbReference type="NCBI Taxonomy" id="161013"/>
    <lineage>
        <taxon>Eukaryota</taxon>
        <taxon>Metazoa</taxon>
        <taxon>Ecdysozoa</taxon>
        <taxon>Arthropoda</taxon>
        <taxon>Hexapoda</taxon>
        <taxon>Insecta</taxon>
        <taxon>Pterygota</taxon>
        <taxon>Neoptera</taxon>
        <taxon>Paraneoptera</taxon>
        <taxon>Thysanoptera</taxon>
        <taxon>Terebrantia</taxon>
        <taxon>Thripoidea</taxon>
        <taxon>Thripidae</taxon>
        <taxon>Thrips</taxon>
    </lineage>
</organism>
<protein>
    <recommendedName>
        <fullName evidence="3">Transmembrane protein 231</fullName>
    </recommendedName>
</protein>
<proteinExistence type="inferred from homology"/>
<evidence type="ECO:0000256" key="4">
    <source>
        <dbReference type="ARBA" id="ARBA00022475"/>
    </source>
</evidence>
<keyword evidence="8 12" id="KW-0472">Membrane</keyword>
<dbReference type="GO" id="GO:0060271">
    <property type="term" value="P:cilium assembly"/>
    <property type="evidence" value="ECO:0007669"/>
    <property type="project" value="TreeGrafter"/>
</dbReference>
<feature type="transmembrane region" description="Helical" evidence="12">
    <location>
        <begin position="23"/>
        <end position="41"/>
    </location>
</feature>
<accession>A0A6P8ZKT1</accession>
<gene>
    <name evidence="14" type="primary">LOC117643089</name>
</gene>
<dbReference type="RefSeq" id="XP_034237644.1">
    <property type="nucleotide sequence ID" value="XM_034381753.1"/>
</dbReference>